<proteinExistence type="predicted"/>
<organism evidence="1 2">
    <name type="scientific">Adineta steineri</name>
    <dbReference type="NCBI Taxonomy" id="433720"/>
    <lineage>
        <taxon>Eukaryota</taxon>
        <taxon>Metazoa</taxon>
        <taxon>Spiralia</taxon>
        <taxon>Gnathifera</taxon>
        <taxon>Rotifera</taxon>
        <taxon>Eurotatoria</taxon>
        <taxon>Bdelloidea</taxon>
        <taxon>Adinetida</taxon>
        <taxon>Adinetidae</taxon>
        <taxon>Adineta</taxon>
    </lineage>
</organism>
<name>A0A815PJZ2_9BILA</name>
<dbReference type="EMBL" id="CAJNOE010001793">
    <property type="protein sequence ID" value="CAF1450779.1"/>
    <property type="molecule type" value="Genomic_DNA"/>
</dbReference>
<protein>
    <submittedName>
        <fullName evidence="1">Uncharacterized protein</fullName>
    </submittedName>
</protein>
<reference evidence="1" key="1">
    <citation type="submission" date="2021-02" db="EMBL/GenBank/DDBJ databases">
        <authorList>
            <person name="Nowell W R."/>
        </authorList>
    </citation>
    <scope>NUCLEOTIDE SEQUENCE</scope>
</reference>
<evidence type="ECO:0000313" key="2">
    <source>
        <dbReference type="Proteomes" id="UP000663860"/>
    </source>
</evidence>
<comment type="caution">
    <text evidence="1">The sequence shown here is derived from an EMBL/GenBank/DDBJ whole genome shotgun (WGS) entry which is preliminary data.</text>
</comment>
<gene>
    <name evidence="1" type="ORF">IZO911_LOCUS42348</name>
</gene>
<dbReference type="Proteomes" id="UP000663860">
    <property type="component" value="Unassembled WGS sequence"/>
</dbReference>
<dbReference type="AlphaFoldDB" id="A0A815PJZ2"/>
<sequence>MSPAGAGMEDSLDSLSEVSSLDNDFARMHFESVSSHEEVTDDEVDSNVWSEFLEDYGLIEQVTPTSEDGTVNPID</sequence>
<accession>A0A815PJZ2</accession>
<evidence type="ECO:0000313" key="1">
    <source>
        <dbReference type="EMBL" id="CAF1450779.1"/>
    </source>
</evidence>